<keyword evidence="3" id="KW-1185">Reference proteome</keyword>
<evidence type="ECO:0000313" key="2">
    <source>
        <dbReference type="EMBL" id="MDS0283965.1"/>
    </source>
</evidence>
<dbReference type="EMBL" id="JAMQOS010000006">
    <property type="protein sequence ID" value="MDS0283965.1"/>
    <property type="molecule type" value="Genomic_DNA"/>
</dbReference>
<protein>
    <submittedName>
        <fullName evidence="2">Uncharacterized protein</fullName>
    </submittedName>
</protein>
<gene>
    <name evidence="2" type="ORF">NDI86_17755</name>
</gene>
<evidence type="ECO:0000313" key="3">
    <source>
        <dbReference type="Proteomes" id="UP001268864"/>
    </source>
</evidence>
<proteinExistence type="predicted"/>
<feature type="transmembrane region" description="Helical" evidence="1">
    <location>
        <begin position="116"/>
        <end position="134"/>
    </location>
</feature>
<sequence>MTMPTPSPLHLLLPFGGELPDLMLPVTGPLTIPLERFHIAGDVLGSFASLGWLYLSAFQLSSPETILAVVDFSSILDFPPWTATVFVYAGLVLLVLGMMAWLGSHSLYRRAWGRRLAMSGGGLFVVGTAFRTFVDLLQYVLG</sequence>
<keyword evidence="1" id="KW-1133">Transmembrane helix</keyword>
<keyword evidence="1" id="KW-0812">Transmembrane</keyword>
<reference evidence="2 3" key="1">
    <citation type="submission" date="2022-06" db="EMBL/GenBank/DDBJ databases">
        <title>Halomicroarcula sp. a new haloarchaeum isolate from saline soil.</title>
        <authorList>
            <person name="Strakova D."/>
            <person name="Galisteo C."/>
            <person name="Sanchez-Porro C."/>
            <person name="Ventosa A."/>
        </authorList>
    </citation>
    <scope>NUCLEOTIDE SEQUENCE [LARGE SCALE GENOMIC DNA]</scope>
    <source>
        <strain evidence="2 3">S3CR25-11</strain>
    </source>
</reference>
<dbReference type="Proteomes" id="UP001268864">
    <property type="component" value="Unassembled WGS sequence"/>
</dbReference>
<accession>A0ABU2FT75</accession>
<evidence type="ECO:0000256" key="1">
    <source>
        <dbReference type="SAM" id="Phobius"/>
    </source>
</evidence>
<comment type="caution">
    <text evidence="2">The sequence shown here is derived from an EMBL/GenBank/DDBJ whole genome shotgun (WGS) entry which is preliminary data.</text>
</comment>
<dbReference type="RefSeq" id="WP_310901723.1">
    <property type="nucleotide sequence ID" value="NZ_JAMQOS010000006.1"/>
</dbReference>
<keyword evidence="1" id="KW-0472">Membrane</keyword>
<feature type="transmembrane region" description="Helical" evidence="1">
    <location>
        <begin position="81"/>
        <end position="104"/>
    </location>
</feature>
<organism evidence="2 3">
    <name type="scientific">Haloarcula onubensis</name>
    <dbReference type="NCBI Taxonomy" id="2950539"/>
    <lineage>
        <taxon>Archaea</taxon>
        <taxon>Methanobacteriati</taxon>
        <taxon>Methanobacteriota</taxon>
        <taxon>Stenosarchaea group</taxon>
        <taxon>Halobacteria</taxon>
        <taxon>Halobacteriales</taxon>
        <taxon>Haloarculaceae</taxon>
        <taxon>Haloarcula</taxon>
    </lineage>
</organism>
<name>A0ABU2FT75_9EURY</name>